<comment type="caution">
    <text evidence="1">The sequence shown here is derived from an EMBL/GenBank/DDBJ whole genome shotgun (WGS) entry which is preliminary data.</text>
</comment>
<dbReference type="EMBL" id="CAUYUJ010001438">
    <property type="protein sequence ID" value="CAK0795949.1"/>
    <property type="molecule type" value="Genomic_DNA"/>
</dbReference>
<evidence type="ECO:0000313" key="1">
    <source>
        <dbReference type="EMBL" id="CAK0795949.1"/>
    </source>
</evidence>
<dbReference type="InterPro" id="IPR051055">
    <property type="entry name" value="PIF1_helicase"/>
</dbReference>
<sequence length="550" mass="60371">MCHALCAMAEQYGLPNAHMYAMAVAPTGCAAVVAGGNTCHSIAGLPTKAWHDAQREPAAALLARIQNAFKSTWLLFNDEKSMMGLQMLGAFDCRAAQALQGRRSMYPFDPYCDGRFDGGASLTEISNGFRRFASYVLIGDLGQLPPVMDTKWWKTTHSAMGLRGDRLIQSIDVSWSLLGSVRQKGDSTYADLLWRAHEGEFVEDDWRVLRERVETQLPPAERDSFSDAMRLYQTKALARAANLSCMARGFGVRFPRVAHVPATHNVAAAASFSDDHAAGLQRTAWHVVGAPHMITSNLWTRAGLTNGLTGELVDLICEQSPWETCLLVALLAVDVDKLPRGSGFTCADEALAVRLFGRKLCDGFRERTQGGRRHVCPGFETCPRGVEAHAPRRVLVPVPPITREWRDRRGREMTRTMLPLRLAVAITMHKSQGMTIPCVAANLGDTEMHLGGTFTVLSRVPALTGLALERGLNFDRLAKINQSRSLLARKEYEAAKWPPLEANALRHFQSILAELLLRRGSPEAAVLDTIGGLAETAAEQLSLPDFTAEL</sequence>
<dbReference type="Gene3D" id="3.40.50.300">
    <property type="entry name" value="P-loop containing nucleotide triphosphate hydrolases"/>
    <property type="match status" value="1"/>
</dbReference>
<protein>
    <recommendedName>
        <fullName evidence="3">ATP-dependent DNA helicase</fullName>
    </recommendedName>
</protein>
<dbReference type="Proteomes" id="UP001189429">
    <property type="component" value="Unassembled WGS sequence"/>
</dbReference>
<reference evidence="1" key="1">
    <citation type="submission" date="2023-10" db="EMBL/GenBank/DDBJ databases">
        <authorList>
            <person name="Chen Y."/>
            <person name="Shah S."/>
            <person name="Dougan E. K."/>
            <person name="Thang M."/>
            <person name="Chan C."/>
        </authorList>
    </citation>
    <scope>NUCLEOTIDE SEQUENCE [LARGE SCALE GENOMIC DNA]</scope>
</reference>
<proteinExistence type="predicted"/>
<evidence type="ECO:0000313" key="2">
    <source>
        <dbReference type="Proteomes" id="UP001189429"/>
    </source>
</evidence>
<evidence type="ECO:0008006" key="3">
    <source>
        <dbReference type="Google" id="ProtNLM"/>
    </source>
</evidence>
<dbReference type="InterPro" id="IPR027417">
    <property type="entry name" value="P-loop_NTPase"/>
</dbReference>
<accession>A0ABN9PYX7</accession>
<dbReference type="PANTHER" id="PTHR47642:SF6">
    <property type="entry name" value="ATP-DEPENDENT DNA HELICASE"/>
    <property type="match status" value="1"/>
</dbReference>
<dbReference type="PANTHER" id="PTHR47642">
    <property type="entry name" value="ATP-DEPENDENT DNA HELICASE"/>
    <property type="match status" value="1"/>
</dbReference>
<organism evidence="1 2">
    <name type="scientific">Prorocentrum cordatum</name>
    <dbReference type="NCBI Taxonomy" id="2364126"/>
    <lineage>
        <taxon>Eukaryota</taxon>
        <taxon>Sar</taxon>
        <taxon>Alveolata</taxon>
        <taxon>Dinophyceae</taxon>
        <taxon>Prorocentrales</taxon>
        <taxon>Prorocentraceae</taxon>
        <taxon>Prorocentrum</taxon>
    </lineage>
</organism>
<dbReference type="SUPFAM" id="SSF52540">
    <property type="entry name" value="P-loop containing nucleoside triphosphate hydrolases"/>
    <property type="match status" value="1"/>
</dbReference>
<gene>
    <name evidence="1" type="ORF">PCOR1329_LOCUS5452</name>
</gene>
<keyword evidence="2" id="KW-1185">Reference proteome</keyword>
<name>A0ABN9PYX7_9DINO</name>